<accession>A0A6J4MVJ5</accession>
<name>A0A6J4MVJ5_9CHLR</name>
<evidence type="ECO:0000256" key="2">
    <source>
        <dbReference type="ARBA" id="ARBA00022618"/>
    </source>
</evidence>
<organism evidence="13">
    <name type="scientific">uncultured Chloroflexia bacterium</name>
    <dbReference type="NCBI Taxonomy" id="1672391"/>
    <lineage>
        <taxon>Bacteria</taxon>
        <taxon>Bacillati</taxon>
        <taxon>Chloroflexota</taxon>
        <taxon>Chloroflexia</taxon>
        <taxon>environmental samples</taxon>
    </lineage>
</organism>
<protein>
    <submittedName>
        <fullName evidence="13">UDP-N-acetylglucosamine--N-acetylmuramyl-(Pentape ptide) pyrophosphoryl-undecaprenol N-acetylglucosamine transferase</fullName>
        <ecNumber evidence="13">2.4.1.227</ecNumber>
    </submittedName>
</protein>
<dbReference type="PANTHER" id="PTHR21015">
    <property type="entry name" value="UDP-N-ACETYLGLUCOSAMINE--N-ACETYLMURAMYL-(PENTAPEPTIDE) PYROPHOSPHORYL-UNDECAPRENOL N-ACETYLGLUCOSAMINE TRANSFERASE 1"/>
    <property type="match status" value="1"/>
</dbReference>
<evidence type="ECO:0000256" key="4">
    <source>
        <dbReference type="ARBA" id="ARBA00022679"/>
    </source>
</evidence>
<reference evidence="13" key="1">
    <citation type="submission" date="2020-02" db="EMBL/GenBank/DDBJ databases">
        <authorList>
            <person name="Meier V. D."/>
        </authorList>
    </citation>
    <scope>NUCLEOTIDE SEQUENCE</scope>
    <source>
        <strain evidence="13">AVDCRST_MAG93</strain>
    </source>
</reference>
<keyword evidence="6" id="KW-0573">Peptidoglycan synthesis</keyword>
<dbReference type="Gene3D" id="3.40.50.2000">
    <property type="entry name" value="Glycogen Phosphorylase B"/>
    <property type="match status" value="3"/>
</dbReference>
<gene>
    <name evidence="13" type="ORF">AVDCRST_MAG93-7959</name>
</gene>
<evidence type="ECO:0000313" key="13">
    <source>
        <dbReference type="EMBL" id="CAA9365702.1"/>
    </source>
</evidence>
<dbReference type="GO" id="GO:0005975">
    <property type="term" value="P:carbohydrate metabolic process"/>
    <property type="evidence" value="ECO:0007669"/>
    <property type="project" value="InterPro"/>
</dbReference>
<dbReference type="EC" id="2.4.1.227" evidence="13"/>
<dbReference type="GO" id="GO:0071555">
    <property type="term" value="P:cell wall organization"/>
    <property type="evidence" value="ECO:0007669"/>
    <property type="project" value="UniProtKB-KW"/>
</dbReference>
<evidence type="ECO:0000256" key="7">
    <source>
        <dbReference type="ARBA" id="ARBA00023136"/>
    </source>
</evidence>
<dbReference type="HAMAP" id="MF_00033">
    <property type="entry name" value="MurG"/>
    <property type="match status" value="1"/>
</dbReference>
<evidence type="ECO:0000256" key="5">
    <source>
        <dbReference type="ARBA" id="ARBA00022960"/>
    </source>
</evidence>
<keyword evidence="9" id="KW-0961">Cell wall biogenesis/degradation</keyword>
<sequence length="447" mass="47444">HKPVNGDQSLHSRPLLLLCGGGTGGHVYPALAVASALAAKSQPHPTNEQRDGDDFPAFQRNARDAVRDEAPPSQARGENTDGAQDMGYGIGDRGNLASPNTQHPTPNTFDVVYVGSVGGMEQGIVAEESTLPFRAIQAAALRGRGPVALARNAMTLQAGIWQARAMLRELRPAAILGTGGYVCVPLFVAARMVGVPTMIYLPDIVPGLAIRLLSRIATRVACSFEPSLRYLPRAKTVVTGYPLRPTVGHLDRATSRATFGLRSTLPVLLVYGGSRGSRSINRAIERLLKPLLEICEIIHVCGREGDETFLAEAASQLPAVLRERYHLHPYLTGTMPAALAAADVAVCRSGASTLAELPAAGLPAVLVPYPYVHQDENAAYLTERGAALTVADDAMLGTGPAVEGPLFQAVQRLLLDQQARATMATQSRTLARPEAAERLAAELLMLA</sequence>
<dbReference type="Pfam" id="PF03033">
    <property type="entry name" value="Glyco_transf_28"/>
    <property type="match status" value="1"/>
</dbReference>
<evidence type="ECO:0000259" key="12">
    <source>
        <dbReference type="Pfam" id="PF04101"/>
    </source>
</evidence>
<feature type="domain" description="Glycosyl transferase family 28 C-terminal" evidence="12">
    <location>
        <begin position="267"/>
        <end position="439"/>
    </location>
</feature>
<keyword evidence="7" id="KW-0472">Membrane</keyword>
<dbReference type="InterPro" id="IPR004276">
    <property type="entry name" value="GlycoTrans_28_N"/>
</dbReference>
<dbReference type="GO" id="GO:0050511">
    <property type="term" value="F:undecaprenyldiphospho-muramoylpentapeptide beta-N-acetylglucosaminyltransferase activity"/>
    <property type="evidence" value="ECO:0007669"/>
    <property type="project" value="InterPro"/>
</dbReference>
<evidence type="ECO:0000256" key="6">
    <source>
        <dbReference type="ARBA" id="ARBA00022984"/>
    </source>
</evidence>
<evidence type="ECO:0000256" key="9">
    <source>
        <dbReference type="ARBA" id="ARBA00023316"/>
    </source>
</evidence>
<keyword evidence="1" id="KW-1003">Cell membrane</keyword>
<keyword evidence="2" id="KW-0132">Cell division</keyword>
<proteinExistence type="inferred from homology"/>
<dbReference type="GO" id="GO:0008360">
    <property type="term" value="P:regulation of cell shape"/>
    <property type="evidence" value="ECO:0007669"/>
    <property type="project" value="UniProtKB-KW"/>
</dbReference>
<dbReference type="Pfam" id="PF04101">
    <property type="entry name" value="Glyco_tran_28_C"/>
    <property type="match status" value="1"/>
</dbReference>
<evidence type="ECO:0000259" key="11">
    <source>
        <dbReference type="Pfam" id="PF03033"/>
    </source>
</evidence>
<keyword evidence="3 13" id="KW-0328">Glycosyltransferase</keyword>
<evidence type="ECO:0000256" key="3">
    <source>
        <dbReference type="ARBA" id="ARBA00022676"/>
    </source>
</evidence>
<dbReference type="InterPro" id="IPR007235">
    <property type="entry name" value="Glyco_trans_28_C"/>
</dbReference>
<feature type="domain" description="Glycosyltransferase family 28 N-terminal" evidence="11">
    <location>
        <begin position="110"/>
        <end position="221"/>
    </location>
</feature>
<dbReference type="GO" id="GO:0051301">
    <property type="term" value="P:cell division"/>
    <property type="evidence" value="ECO:0007669"/>
    <property type="project" value="UniProtKB-KW"/>
</dbReference>
<evidence type="ECO:0000256" key="10">
    <source>
        <dbReference type="SAM" id="MobiDB-lite"/>
    </source>
</evidence>
<evidence type="ECO:0000256" key="8">
    <source>
        <dbReference type="ARBA" id="ARBA00023306"/>
    </source>
</evidence>
<dbReference type="GO" id="GO:0009252">
    <property type="term" value="P:peptidoglycan biosynthetic process"/>
    <property type="evidence" value="ECO:0007669"/>
    <property type="project" value="UniProtKB-KW"/>
</dbReference>
<dbReference type="InterPro" id="IPR006009">
    <property type="entry name" value="GlcNAc_MurG"/>
</dbReference>
<feature type="non-terminal residue" evidence="13">
    <location>
        <position position="1"/>
    </location>
</feature>
<dbReference type="AlphaFoldDB" id="A0A6J4MVJ5"/>
<dbReference type="PANTHER" id="PTHR21015:SF22">
    <property type="entry name" value="GLYCOSYLTRANSFERASE"/>
    <property type="match status" value="1"/>
</dbReference>
<feature type="region of interest" description="Disordered" evidence="10">
    <location>
        <begin position="64"/>
        <end position="104"/>
    </location>
</feature>
<feature type="non-terminal residue" evidence="13">
    <location>
        <position position="447"/>
    </location>
</feature>
<dbReference type="CDD" id="cd03785">
    <property type="entry name" value="GT28_MurG"/>
    <property type="match status" value="1"/>
</dbReference>
<keyword evidence="5" id="KW-0133">Cell shape</keyword>
<dbReference type="EMBL" id="CADCTR010002676">
    <property type="protein sequence ID" value="CAA9365702.1"/>
    <property type="molecule type" value="Genomic_DNA"/>
</dbReference>
<keyword evidence="4 13" id="KW-0808">Transferase</keyword>
<evidence type="ECO:0000256" key="1">
    <source>
        <dbReference type="ARBA" id="ARBA00022475"/>
    </source>
</evidence>
<keyword evidence="8" id="KW-0131">Cell cycle</keyword>
<dbReference type="SUPFAM" id="SSF53756">
    <property type="entry name" value="UDP-Glycosyltransferase/glycogen phosphorylase"/>
    <property type="match status" value="2"/>
</dbReference>